<evidence type="ECO:0000256" key="2">
    <source>
        <dbReference type="ARBA" id="ARBA00001958"/>
    </source>
</evidence>
<dbReference type="GO" id="GO:0000287">
    <property type="term" value="F:magnesium ion binding"/>
    <property type="evidence" value="ECO:0007669"/>
    <property type="project" value="InterPro"/>
</dbReference>
<dbReference type="AlphaFoldDB" id="A0A8J2WSL9"/>
<keyword evidence="19" id="KW-1185">Reference proteome</keyword>
<dbReference type="InterPro" id="IPR015806">
    <property type="entry name" value="Pyrv_Knase_insert_dom_sf"/>
</dbReference>
<dbReference type="GO" id="GO:0004743">
    <property type="term" value="F:pyruvate kinase activity"/>
    <property type="evidence" value="ECO:0007669"/>
    <property type="project" value="UniProtKB-EC"/>
</dbReference>
<evidence type="ECO:0000256" key="11">
    <source>
        <dbReference type="ARBA" id="ARBA00022842"/>
    </source>
</evidence>
<evidence type="ECO:0000256" key="14">
    <source>
        <dbReference type="RuleBase" id="RU000504"/>
    </source>
</evidence>
<dbReference type="NCBIfam" id="TIGR01064">
    <property type="entry name" value="pyruv_kin"/>
    <property type="match status" value="1"/>
</dbReference>
<evidence type="ECO:0000313" key="18">
    <source>
        <dbReference type="EMBL" id="CAH0379250.1"/>
    </source>
</evidence>
<dbReference type="GO" id="GO:0005524">
    <property type="term" value="F:ATP binding"/>
    <property type="evidence" value="ECO:0007669"/>
    <property type="project" value="UniProtKB-KW"/>
</dbReference>
<dbReference type="InterPro" id="IPR011037">
    <property type="entry name" value="Pyrv_Knase-like_insert_dom_sf"/>
</dbReference>
<evidence type="ECO:0000256" key="10">
    <source>
        <dbReference type="ARBA" id="ARBA00022840"/>
    </source>
</evidence>
<dbReference type="InterPro" id="IPR015813">
    <property type="entry name" value="Pyrv/PenolPyrv_kinase-like_dom"/>
</dbReference>
<feature type="chain" id="PRO_5035297176" description="Pyruvate kinase" evidence="15">
    <location>
        <begin position="17"/>
        <end position="559"/>
    </location>
</feature>
<keyword evidence="13" id="KW-0670">Pyruvate</keyword>
<dbReference type="GO" id="GO:0030955">
    <property type="term" value="F:potassium ion binding"/>
    <property type="evidence" value="ECO:0007669"/>
    <property type="project" value="InterPro"/>
</dbReference>
<sequence>MQRHLFLLFYAPGAAALALRAAAGHKQRYRSSINMVLEDAPQVVALTASLPESTPARWRKSTKQLATVGPASSTSEMLEKLFAAGVDVFRLNFSHGSHDEKRELIEKIRQLEKTHGHPIGILADLQGPKLRVGVFDKGKAMLVQGQSFRFDDVDEPGDASRVRLPHPEILQTLNEDDILLVDDGKLRLQVTSKDNDGVDCEVIVGGTISDRKGVNTPSITIPISPLTPKDRADLAFALTQNIDWVALSFVQRPEDIEELRTIVKNSERPFVRLMAKIEKPQAVQDIERIVELCDGIMVARGDLGVEMNPEDVPVVQKTIINLCRSKGVPVVVATQMLESMIESPTPTRAECSDVATALYDGADAVMLSAESAAGAYPEEAVTMQRRVISRVEADPYYREAHDALVGFRLLEERSTTTDAVTLAARQIAGAISAKVLIVFTSEGTTVLTAASLRPNVPILALTPNEETARALSLCWGVYARLLAPQTFDENQIFADVLGAAVDVAVDYGLLENESDVAVVTAGLPWGTPGASNVLRVVPMMGPDAWPEDLCRVGVDEACA</sequence>
<evidence type="ECO:0000256" key="5">
    <source>
        <dbReference type="ARBA" id="ARBA00012142"/>
    </source>
</evidence>
<evidence type="ECO:0000256" key="6">
    <source>
        <dbReference type="ARBA" id="ARBA00022679"/>
    </source>
</evidence>
<keyword evidence="6 14" id="KW-0808">Transferase</keyword>
<keyword evidence="15" id="KW-0732">Signal</keyword>
<evidence type="ECO:0000256" key="15">
    <source>
        <dbReference type="SAM" id="SignalP"/>
    </source>
</evidence>
<keyword evidence="8" id="KW-0547">Nucleotide-binding</keyword>
<comment type="caution">
    <text evidence="18">The sequence shown here is derived from an EMBL/GenBank/DDBJ whole genome shotgun (WGS) entry which is preliminary data.</text>
</comment>
<evidence type="ECO:0000256" key="3">
    <source>
        <dbReference type="ARBA" id="ARBA00004997"/>
    </source>
</evidence>
<evidence type="ECO:0000256" key="1">
    <source>
        <dbReference type="ARBA" id="ARBA00001946"/>
    </source>
</evidence>
<dbReference type="FunFam" id="2.40.33.10:FF:000001">
    <property type="entry name" value="Pyruvate kinase"/>
    <property type="match status" value="1"/>
</dbReference>
<accession>A0A8J2WSL9</accession>
<comment type="cofactor">
    <cofactor evidence="2">
        <name>K(+)</name>
        <dbReference type="ChEBI" id="CHEBI:29103"/>
    </cofactor>
</comment>
<keyword evidence="11 14" id="KW-0460">Magnesium</keyword>
<dbReference type="PANTHER" id="PTHR11817">
    <property type="entry name" value="PYRUVATE KINASE"/>
    <property type="match status" value="1"/>
</dbReference>
<dbReference type="EC" id="2.7.1.40" evidence="5 14"/>
<feature type="domain" description="Pyruvate kinase C-terminal" evidence="17">
    <location>
        <begin position="418"/>
        <end position="537"/>
    </location>
</feature>
<dbReference type="EMBL" id="CAKKNE010000006">
    <property type="protein sequence ID" value="CAH0379250.1"/>
    <property type="molecule type" value="Genomic_DNA"/>
</dbReference>
<protein>
    <recommendedName>
        <fullName evidence="5 14">Pyruvate kinase</fullName>
        <ecNumber evidence="5 14">2.7.1.40</ecNumber>
    </recommendedName>
</protein>
<dbReference type="SUPFAM" id="SSF52935">
    <property type="entry name" value="PK C-terminal domain-like"/>
    <property type="match status" value="1"/>
</dbReference>
<evidence type="ECO:0000259" key="16">
    <source>
        <dbReference type="Pfam" id="PF00224"/>
    </source>
</evidence>
<evidence type="ECO:0000256" key="8">
    <source>
        <dbReference type="ARBA" id="ARBA00022741"/>
    </source>
</evidence>
<dbReference type="UniPathway" id="UPA00109">
    <property type="reaction ID" value="UER00188"/>
</dbReference>
<proteinExistence type="inferred from homology"/>
<dbReference type="SUPFAM" id="SSF50800">
    <property type="entry name" value="PK beta-barrel domain-like"/>
    <property type="match status" value="1"/>
</dbReference>
<dbReference type="Pfam" id="PF00224">
    <property type="entry name" value="PK"/>
    <property type="match status" value="1"/>
</dbReference>
<dbReference type="NCBIfam" id="NF004491">
    <property type="entry name" value="PRK05826.1"/>
    <property type="match status" value="1"/>
</dbReference>
<evidence type="ECO:0000259" key="17">
    <source>
        <dbReference type="Pfam" id="PF02887"/>
    </source>
</evidence>
<feature type="domain" description="Pyruvate kinase barrel" evidence="16">
    <location>
        <begin position="60"/>
        <end position="381"/>
    </location>
</feature>
<keyword evidence="10" id="KW-0067">ATP-binding</keyword>
<organism evidence="18 19">
    <name type="scientific">Pelagomonas calceolata</name>
    <dbReference type="NCBI Taxonomy" id="35677"/>
    <lineage>
        <taxon>Eukaryota</taxon>
        <taxon>Sar</taxon>
        <taxon>Stramenopiles</taxon>
        <taxon>Ochrophyta</taxon>
        <taxon>Pelagophyceae</taxon>
        <taxon>Pelagomonadales</taxon>
        <taxon>Pelagomonadaceae</taxon>
        <taxon>Pelagomonas</taxon>
    </lineage>
</organism>
<dbReference type="OrthoDB" id="108365at2759"/>
<dbReference type="FunFam" id="3.20.20.60:FF:000025">
    <property type="entry name" value="Pyruvate kinase"/>
    <property type="match status" value="1"/>
</dbReference>
<dbReference type="InterPro" id="IPR001697">
    <property type="entry name" value="Pyr_Knase"/>
</dbReference>
<dbReference type="Gene3D" id="2.40.33.10">
    <property type="entry name" value="PK beta-barrel domain-like"/>
    <property type="match status" value="1"/>
</dbReference>
<gene>
    <name evidence="18" type="ORF">PECAL_6P08570</name>
</gene>
<dbReference type="Gene3D" id="3.20.20.60">
    <property type="entry name" value="Phosphoenolpyruvate-binding domains"/>
    <property type="match status" value="1"/>
</dbReference>
<evidence type="ECO:0000256" key="9">
    <source>
        <dbReference type="ARBA" id="ARBA00022777"/>
    </source>
</evidence>
<dbReference type="Pfam" id="PF02887">
    <property type="entry name" value="PK_C"/>
    <property type="match status" value="1"/>
</dbReference>
<evidence type="ECO:0000256" key="13">
    <source>
        <dbReference type="ARBA" id="ARBA00023317"/>
    </source>
</evidence>
<feature type="signal peptide" evidence="15">
    <location>
        <begin position="1"/>
        <end position="16"/>
    </location>
</feature>
<reference evidence="18" key="1">
    <citation type="submission" date="2021-11" db="EMBL/GenBank/DDBJ databases">
        <authorList>
            <consortium name="Genoscope - CEA"/>
            <person name="William W."/>
        </authorList>
    </citation>
    <scope>NUCLEOTIDE SEQUENCE</scope>
</reference>
<dbReference type="Gene3D" id="3.40.1380.20">
    <property type="entry name" value="Pyruvate kinase, C-terminal domain"/>
    <property type="match status" value="1"/>
</dbReference>
<dbReference type="InterPro" id="IPR015795">
    <property type="entry name" value="Pyrv_Knase_C"/>
</dbReference>
<keyword evidence="9 14" id="KW-0418">Kinase</keyword>
<dbReference type="SUPFAM" id="SSF51621">
    <property type="entry name" value="Phosphoenolpyruvate/pyruvate domain"/>
    <property type="match status" value="1"/>
</dbReference>
<evidence type="ECO:0000256" key="7">
    <source>
        <dbReference type="ARBA" id="ARBA00022723"/>
    </source>
</evidence>
<comment type="catalytic activity">
    <reaction evidence="14">
        <text>pyruvate + ATP = phosphoenolpyruvate + ADP + H(+)</text>
        <dbReference type="Rhea" id="RHEA:18157"/>
        <dbReference type="ChEBI" id="CHEBI:15361"/>
        <dbReference type="ChEBI" id="CHEBI:15378"/>
        <dbReference type="ChEBI" id="CHEBI:30616"/>
        <dbReference type="ChEBI" id="CHEBI:58702"/>
        <dbReference type="ChEBI" id="CHEBI:456216"/>
        <dbReference type="EC" id="2.7.1.40"/>
    </reaction>
</comment>
<dbReference type="GO" id="GO:0016301">
    <property type="term" value="F:kinase activity"/>
    <property type="evidence" value="ECO:0007669"/>
    <property type="project" value="UniProtKB-KW"/>
</dbReference>
<comment type="similarity">
    <text evidence="4 14">Belongs to the pyruvate kinase family.</text>
</comment>
<dbReference type="PROSITE" id="PS00110">
    <property type="entry name" value="PYRUVATE_KINASE"/>
    <property type="match status" value="1"/>
</dbReference>
<comment type="cofactor">
    <cofactor evidence="1">
        <name>Mg(2+)</name>
        <dbReference type="ChEBI" id="CHEBI:18420"/>
    </cofactor>
</comment>
<dbReference type="InterPro" id="IPR040442">
    <property type="entry name" value="Pyrv_kinase-like_dom_sf"/>
</dbReference>
<name>A0A8J2WSL9_9STRA</name>
<dbReference type="InterPro" id="IPR018209">
    <property type="entry name" value="Pyrv_Knase_AS"/>
</dbReference>
<dbReference type="InterPro" id="IPR015793">
    <property type="entry name" value="Pyrv_Knase_brl"/>
</dbReference>
<dbReference type="PRINTS" id="PR01050">
    <property type="entry name" value="PYRUVTKNASE"/>
</dbReference>
<evidence type="ECO:0000313" key="19">
    <source>
        <dbReference type="Proteomes" id="UP000789595"/>
    </source>
</evidence>
<comment type="pathway">
    <text evidence="3 14">Carbohydrate degradation; glycolysis; pyruvate from D-glyceraldehyde 3-phosphate: step 5/5.</text>
</comment>
<dbReference type="InterPro" id="IPR036918">
    <property type="entry name" value="Pyrv_Knase_C_sf"/>
</dbReference>
<keyword evidence="12 14" id="KW-0324">Glycolysis</keyword>
<keyword evidence="7" id="KW-0479">Metal-binding</keyword>
<evidence type="ECO:0000256" key="4">
    <source>
        <dbReference type="ARBA" id="ARBA00008663"/>
    </source>
</evidence>
<dbReference type="Proteomes" id="UP000789595">
    <property type="component" value="Unassembled WGS sequence"/>
</dbReference>
<evidence type="ECO:0000256" key="12">
    <source>
        <dbReference type="ARBA" id="ARBA00023152"/>
    </source>
</evidence>
<dbReference type="NCBIfam" id="NF004978">
    <property type="entry name" value="PRK06354.1"/>
    <property type="match status" value="1"/>
</dbReference>